<dbReference type="SUPFAM" id="SSF50494">
    <property type="entry name" value="Trypsin-like serine proteases"/>
    <property type="match status" value="1"/>
</dbReference>
<dbReference type="InterPro" id="IPR018114">
    <property type="entry name" value="TRYPSIN_HIS"/>
</dbReference>
<keyword evidence="3" id="KW-0378">Hydrolase</keyword>
<feature type="signal peptide" evidence="6">
    <location>
        <begin position="1"/>
        <end position="18"/>
    </location>
</feature>
<comment type="caution">
    <text evidence="8">The sequence shown here is derived from an EMBL/GenBank/DDBJ whole genome shotgun (WGS) entry which is preliminary data.</text>
</comment>
<evidence type="ECO:0000256" key="3">
    <source>
        <dbReference type="ARBA" id="ARBA00022801"/>
    </source>
</evidence>
<reference evidence="8 9" key="1">
    <citation type="submission" date="2019-06" db="EMBL/GenBank/DDBJ databases">
        <title>Sequencing the genomes of 1000 actinobacteria strains.</title>
        <authorList>
            <person name="Klenk H.-P."/>
        </authorList>
    </citation>
    <scope>NUCLEOTIDE SEQUENCE [LARGE SCALE GENOMIC DNA]</scope>
    <source>
        <strain evidence="8 9">DSM 18082</strain>
    </source>
</reference>
<protein>
    <submittedName>
        <fullName evidence="8">Trypsin</fullName>
    </submittedName>
</protein>
<comment type="similarity">
    <text evidence="1">Belongs to the peptidase S1 family.</text>
</comment>
<dbReference type="EMBL" id="VFOQ01000001">
    <property type="protein sequence ID" value="TQL60103.1"/>
    <property type="molecule type" value="Genomic_DNA"/>
</dbReference>
<gene>
    <name evidence="8" type="ORF">FB474_1483</name>
</gene>
<evidence type="ECO:0000256" key="4">
    <source>
        <dbReference type="ARBA" id="ARBA00022825"/>
    </source>
</evidence>
<evidence type="ECO:0000313" key="8">
    <source>
        <dbReference type="EMBL" id="TQL60103.1"/>
    </source>
</evidence>
<dbReference type="Proteomes" id="UP000319514">
    <property type="component" value="Unassembled WGS sequence"/>
</dbReference>
<dbReference type="InterPro" id="IPR001254">
    <property type="entry name" value="Trypsin_dom"/>
</dbReference>
<accession>A0A542ZIB8</accession>
<name>A0A542ZIB8_9MICO</name>
<evidence type="ECO:0000256" key="2">
    <source>
        <dbReference type="ARBA" id="ARBA00022670"/>
    </source>
</evidence>
<organism evidence="8 9">
    <name type="scientific">Oryzihumus leptocrescens</name>
    <dbReference type="NCBI Taxonomy" id="297536"/>
    <lineage>
        <taxon>Bacteria</taxon>
        <taxon>Bacillati</taxon>
        <taxon>Actinomycetota</taxon>
        <taxon>Actinomycetes</taxon>
        <taxon>Micrococcales</taxon>
        <taxon>Intrasporangiaceae</taxon>
        <taxon>Oryzihumus</taxon>
    </lineage>
</organism>
<dbReference type="InterPro" id="IPR043504">
    <property type="entry name" value="Peptidase_S1_PA_chymotrypsin"/>
</dbReference>
<proteinExistence type="inferred from homology"/>
<dbReference type="PRINTS" id="PR00861">
    <property type="entry name" value="ALYTICPTASE"/>
</dbReference>
<dbReference type="Gene3D" id="2.40.10.10">
    <property type="entry name" value="Trypsin-like serine proteases"/>
    <property type="match status" value="2"/>
</dbReference>
<evidence type="ECO:0000256" key="1">
    <source>
        <dbReference type="ARBA" id="ARBA00007664"/>
    </source>
</evidence>
<keyword evidence="6" id="KW-0732">Signal</keyword>
<evidence type="ECO:0000256" key="5">
    <source>
        <dbReference type="ARBA" id="ARBA00023157"/>
    </source>
</evidence>
<feature type="domain" description="Peptidase S1" evidence="7">
    <location>
        <begin position="163"/>
        <end position="348"/>
    </location>
</feature>
<feature type="chain" id="PRO_5022029897" evidence="6">
    <location>
        <begin position="19"/>
        <end position="377"/>
    </location>
</feature>
<dbReference type="PROSITE" id="PS00134">
    <property type="entry name" value="TRYPSIN_HIS"/>
    <property type="match status" value="1"/>
</dbReference>
<keyword evidence="4" id="KW-0720">Serine protease</keyword>
<dbReference type="Pfam" id="PF00089">
    <property type="entry name" value="Trypsin"/>
    <property type="match status" value="1"/>
</dbReference>
<evidence type="ECO:0000259" key="7">
    <source>
        <dbReference type="Pfam" id="PF00089"/>
    </source>
</evidence>
<evidence type="ECO:0000313" key="9">
    <source>
        <dbReference type="Proteomes" id="UP000319514"/>
    </source>
</evidence>
<dbReference type="GO" id="GO:0004252">
    <property type="term" value="F:serine-type endopeptidase activity"/>
    <property type="evidence" value="ECO:0007669"/>
    <property type="project" value="InterPro"/>
</dbReference>
<keyword evidence="9" id="KW-1185">Reference proteome</keyword>
<dbReference type="AlphaFoldDB" id="A0A542ZIB8"/>
<dbReference type="GO" id="GO:0006508">
    <property type="term" value="P:proteolysis"/>
    <property type="evidence" value="ECO:0007669"/>
    <property type="project" value="UniProtKB-KW"/>
</dbReference>
<keyword evidence="2" id="KW-0645">Protease</keyword>
<sequence length="377" mass="39220">MIALLSTAFYVAAPSAAAAPSSRPLADTARDLTAHGDGLGRAEFAGTWVTSGGSGQVVAAYTGRVAEHAAAVHRKYPNVPVQVVSRARSLDQLQQVVTQLYADRGPSSGEGHFVSAAVDVPGNVVEYGVANLTPEISQQVARKYGDAVRVVEKHVGFASTNPGGSYIQDAQWACTAAFNFYENPTSAPFYNSQMSFLTAGHCFDGSSAVQTPSNHDGNVTSREFNSCSGPCAADVEEVFVGSGLADVNPPTPTNRLTNNQAITANDLGPYVVGEQECKLGETSGYSCGTVTQTGATICYSDPNAVSDACFSGMLIVSQDYCHGDSGGPVFSGATAKGLVSGRQWTGSTEPACGHAVGIMSTMYGVSRYYDLSRMDVG</sequence>
<evidence type="ECO:0000256" key="6">
    <source>
        <dbReference type="SAM" id="SignalP"/>
    </source>
</evidence>
<dbReference type="InterPro" id="IPR001316">
    <property type="entry name" value="Pept_S1A_streptogrisin"/>
</dbReference>
<dbReference type="InterPro" id="IPR009003">
    <property type="entry name" value="Peptidase_S1_PA"/>
</dbReference>
<keyword evidence="5" id="KW-1015">Disulfide bond</keyword>